<organism evidence="7 8">
    <name type="scientific">Trichoplusia ni</name>
    <name type="common">Cabbage looper</name>
    <dbReference type="NCBI Taxonomy" id="7111"/>
    <lineage>
        <taxon>Eukaryota</taxon>
        <taxon>Metazoa</taxon>
        <taxon>Ecdysozoa</taxon>
        <taxon>Arthropoda</taxon>
        <taxon>Hexapoda</taxon>
        <taxon>Insecta</taxon>
        <taxon>Pterygota</taxon>
        <taxon>Neoptera</taxon>
        <taxon>Endopterygota</taxon>
        <taxon>Lepidoptera</taxon>
        <taxon>Glossata</taxon>
        <taxon>Ditrysia</taxon>
        <taxon>Noctuoidea</taxon>
        <taxon>Noctuidae</taxon>
        <taxon>Plusiinae</taxon>
        <taxon>Trichoplusia</taxon>
    </lineage>
</organism>
<dbReference type="PANTHER" id="PTHR33865">
    <property type="entry name" value="PROTEIN FAM183B"/>
    <property type="match status" value="1"/>
</dbReference>
<evidence type="ECO:0000256" key="4">
    <source>
        <dbReference type="ARBA" id="ARBA00023212"/>
    </source>
</evidence>
<dbReference type="Pfam" id="PF14886">
    <property type="entry name" value="FAM183"/>
    <property type="match status" value="1"/>
</dbReference>
<proteinExistence type="inferred from homology"/>
<dbReference type="PANTHER" id="PTHR33865:SF3">
    <property type="entry name" value="PROTEIN FAM183B"/>
    <property type="match status" value="1"/>
</dbReference>
<dbReference type="RefSeq" id="XP_026727712.1">
    <property type="nucleotide sequence ID" value="XM_026871911.1"/>
</dbReference>
<evidence type="ECO:0000256" key="5">
    <source>
        <dbReference type="ARBA" id="ARBA00023273"/>
    </source>
</evidence>
<evidence type="ECO:0000256" key="6">
    <source>
        <dbReference type="ARBA" id="ARBA00034777"/>
    </source>
</evidence>
<evidence type="ECO:0000313" key="7">
    <source>
        <dbReference type="Proteomes" id="UP000322000"/>
    </source>
</evidence>
<reference evidence="8" key="1">
    <citation type="submission" date="2025-08" db="UniProtKB">
        <authorList>
            <consortium name="RefSeq"/>
        </authorList>
    </citation>
    <scope>IDENTIFICATION</scope>
</reference>
<evidence type="ECO:0000313" key="8">
    <source>
        <dbReference type="RefSeq" id="XP_026727712.1"/>
    </source>
</evidence>
<dbReference type="GO" id="GO:0005856">
    <property type="term" value="C:cytoskeleton"/>
    <property type="evidence" value="ECO:0007669"/>
    <property type="project" value="UniProtKB-SubCell"/>
</dbReference>
<dbReference type="Proteomes" id="UP000322000">
    <property type="component" value="Chromosome 5"/>
</dbReference>
<protein>
    <submittedName>
        <fullName evidence="8">Protein FAM183A-like</fullName>
    </submittedName>
</protein>
<gene>
    <name evidence="8" type="primary">LOC113493879</name>
</gene>
<dbReference type="AlphaFoldDB" id="A0A7E5VHA8"/>
<comment type="similarity">
    <text evidence="6">Belongs to the CFAP144 family.</text>
</comment>
<dbReference type="GeneID" id="113493879"/>
<comment type="subcellular location">
    <subcellularLocation>
        <location evidence="1">Cell projection</location>
        <location evidence="1">Cilium</location>
    </subcellularLocation>
    <subcellularLocation>
        <location evidence="2">Cytoplasm</location>
        <location evidence="2">Cytoskeleton</location>
    </subcellularLocation>
</comment>
<keyword evidence="7" id="KW-1185">Reference proteome</keyword>
<name>A0A7E5VHA8_TRINI</name>
<keyword evidence="4" id="KW-0206">Cytoskeleton</keyword>
<dbReference type="GO" id="GO:0097546">
    <property type="term" value="C:ciliary base"/>
    <property type="evidence" value="ECO:0007669"/>
    <property type="project" value="TreeGrafter"/>
</dbReference>
<evidence type="ECO:0000256" key="1">
    <source>
        <dbReference type="ARBA" id="ARBA00004138"/>
    </source>
</evidence>
<keyword evidence="5" id="KW-0966">Cell projection</keyword>
<sequence length="139" mass="16154">MVEGKCTFGTRMPIDIHMLNEIIYREVKHFKNYKIYRPNFGSIPVTGKFYAAHDQLTAESQEQTELVDDYTHNVAQTRAKGPRSKYSSPATENQSYGWYTTPLVPMDRNDTRFYHPMTESPQTKIEIIISMSNPKNKKD</sequence>
<dbReference type="InParanoid" id="A0A7E5VHA8"/>
<evidence type="ECO:0000256" key="3">
    <source>
        <dbReference type="ARBA" id="ARBA00022490"/>
    </source>
</evidence>
<accession>A0A7E5VHA8</accession>
<dbReference type="OrthoDB" id="446290at2759"/>
<keyword evidence="3" id="KW-0963">Cytoplasm</keyword>
<evidence type="ECO:0000256" key="2">
    <source>
        <dbReference type="ARBA" id="ARBA00004245"/>
    </source>
</evidence>
<dbReference type="KEGG" id="tnl:113493879"/>
<dbReference type="InterPro" id="IPR029214">
    <property type="entry name" value="CFAP144"/>
</dbReference>